<evidence type="ECO:0000313" key="3">
    <source>
        <dbReference type="Proteomes" id="UP000324629"/>
    </source>
</evidence>
<keyword evidence="1" id="KW-0732">Signal</keyword>
<evidence type="ECO:0000313" key="2">
    <source>
        <dbReference type="EMBL" id="KAA3671734.1"/>
    </source>
</evidence>
<keyword evidence="3" id="KW-1185">Reference proteome</keyword>
<evidence type="ECO:0000256" key="1">
    <source>
        <dbReference type="SAM" id="SignalP"/>
    </source>
</evidence>
<protein>
    <submittedName>
        <fullName evidence="2">Uncharacterized protein</fullName>
    </submittedName>
</protein>
<dbReference type="Proteomes" id="UP000324629">
    <property type="component" value="Unassembled WGS sequence"/>
</dbReference>
<feature type="signal peptide" evidence="1">
    <location>
        <begin position="1"/>
        <end position="17"/>
    </location>
</feature>
<dbReference type="AlphaFoldDB" id="A0A5J4N858"/>
<dbReference type="EMBL" id="QNGE01005905">
    <property type="protein sequence ID" value="KAA3671734.1"/>
    <property type="molecule type" value="Genomic_DNA"/>
</dbReference>
<gene>
    <name evidence="2" type="ORF">DEA37_0011108</name>
</gene>
<comment type="caution">
    <text evidence="2">The sequence shown here is derived from an EMBL/GenBank/DDBJ whole genome shotgun (WGS) entry which is preliminary data.</text>
</comment>
<organism evidence="2 3">
    <name type="scientific">Paragonimus westermani</name>
    <dbReference type="NCBI Taxonomy" id="34504"/>
    <lineage>
        <taxon>Eukaryota</taxon>
        <taxon>Metazoa</taxon>
        <taxon>Spiralia</taxon>
        <taxon>Lophotrochozoa</taxon>
        <taxon>Platyhelminthes</taxon>
        <taxon>Trematoda</taxon>
        <taxon>Digenea</taxon>
        <taxon>Plagiorchiida</taxon>
        <taxon>Troglotremata</taxon>
        <taxon>Troglotrematidae</taxon>
        <taxon>Paragonimus</taxon>
    </lineage>
</organism>
<proteinExistence type="predicted"/>
<reference evidence="2 3" key="1">
    <citation type="journal article" date="2019" name="Gigascience">
        <title>Whole-genome sequence of the oriental lung fluke Paragonimus westermani.</title>
        <authorList>
            <person name="Oey H."/>
            <person name="Zakrzewski M."/>
            <person name="Narain K."/>
            <person name="Devi K.R."/>
            <person name="Agatsuma T."/>
            <person name="Nawaratna S."/>
            <person name="Gobert G.N."/>
            <person name="Jones M.K."/>
            <person name="Ragan M.A."/>
            <person name="McManus D.P."/>
            <person name="Krause L."/>
        </authorList>
    </citation>
    <scope>NUCLEOTIDE SEQUENCE [LARGE SCALE GENOMIC DNA]</scope>
    <source>
        <strain evidence="2 3">IND2009</strain>
    </source>
</reference>
<name>A0A5J4N858_9TREM</name>
<sequence>MAAPISLLTCVIRLLSFIQIPNDISFRFLHLQYLTCFVCNLYFRSYKTKSLRGIYRSNTGNFLQPLQLSILDQKDEYCSFPFLAGSKLLPVIGCRLYGW</sequence>
<feature type="chain" id="PRO_5023880994" evidence="1">
    <location>
        <begin position="18"/>
        <end position="99"/>
    </location>
</feature>
<accession>A0A5J4N858</accession>